<keyword evidence="6" id="KW-0325">Glycoprotein</keyword>
<evidence type="ECO:0000256" key="2">
    <source>
        <dbReference type="ARBA" id="ARBA00022645"/>
    </source>
</evidence>
<dbReference type="AlphaFoldDB" id="A0A922CSX0"/>
<dbReference type="EMBL" id="JH668518">
    <property type="protein sequence ID" value="KAG6456648.1"/>
    <property type="molecule type" value="Genomic_DNA"/>
</dbReference>
<reference evidence="8" key="1">
    <citation type="journal article" date="2016" name="Insect Biochem. Mol. Biol.">
        <title>Multifaceted biological insights from a draft genome sequence of the tobacco hornworm moth, Manduca sexta.</title>
        <authorList>
            <person name="Kanost M.R."/>
            <person name="Arrese E.L."/>
            <person name="Cao X."/>
            <person name="Chen Y.R."/>
            <person name="Chellapilla S."/>
            <person name="Goldsmith M.R."/>
            <person name="Grosse-Wilde E."/>
            <person name="Heckel D.G."/>
            <person name="Herndon N."/>
            <person name="Jiang H."/>
            <person name="Papanicolaou A."/>
            <person name="Qu J."/>
            <person name="Soulages J.L."/>
            <person name="Vogel H."/>
            <person name="Walters J."/>
            <person name="Waterhouse R.M."/>
            <person name="Ahn S.J."/>
            <person name="Almeida F.C."/>
            <person name="An C."/>
            <person name="Aqrawi P."/>
            <person name="Bretschneider A."/>
            <person name="Bryant W.B."/>
            <person name="Bucks S."/>
            <person name="Chao H."/>
            <person name="Chevignon G."/>
            <person name="Christen J.M."/>
            <person name="Clarke D.F."/>
            <person name="Dittmer N.T."/>
            <person name="Ferguson L.C.F."/>
            <person name="Garavelou S."/>
            <person name="Gordon K.H.J."/>
            <person name="Gunaratna R.T."/>
            <person name="Han Y."/>
            <person name="Hauser F."/>
            <person name="He Y."/>
            <person name="Heidel-Fischer H."/>
            <person name="Hirsh A."/>
            <person name="Hu Y."/>
            <person name="Jiang H."/>
            <person name="Kalra D."/>
            <person name="Klinner C."/>
            <person name="Konig C."/>
            <person name="Kovar C."/>
            <person name="Kroll A.R."/>
            <person name="Kuwar S.S."/>
            <person name="Lee S.L."/>
            <person name="Lehman R."/>
            <person name="Li K."/>
            <person name="Li Z."/>
            <person name="Liang H."/>
            <person name="Lovelace S."/>
            <person name="Lu Z."/>
            <person name="Mansfield J.H."/>
            <person name="McCulloch K.J."/>
            <person name="Mathew T."/>
            <person name="Morton B."/>
            <person name="Muzny D.M."/>
            <person name="Neunemann D."/>
            <person name="Ongeri F."/>
            <person name="Pauchet Y."/>
            <person name="Pu L.L."/>
            <person name="Pyrousis I."/>
            <person name="Rao X.J."/>
            <person name="Redding A."/>
            <person name="Roesel C."/>
            <person name="Sanchez-Gracia A."/>
            <person name="Schaack S."/>
            <person name="Shukla A."/>
            <person name="Tetreau G."/>
            <person name="Wang Y."/>
            <person name="Xiong G.H."/>
            <person name="Traut W."/>
            <person name="Walsh T.K."/>
            <person name="Worley K.C."/>
            <person name="Wu D."/>
            <person name="Wu W."/>
            <person name="Wu Y.Q."/>
            <person name="Zhang X."/>
            <person name="Zou Z."/>
            <person name="Zucker H."/>
            <person name="Briscoe A.D."/>
            <person name="Burmester T."/>
            <person name="Clem R.J."/>
            <person name="Feyereisen R."/>
            <person name="Grimmelikhuijzen C.J.P."/>
            <person name="Hamodrakas S.J."/>
            <person name="Hansson B.S."/>
            <person name="Huguet E."/>
            <person name="Jermiin L.S."/>
            <person name="Lan Q."/>
            <person name="Lehman H.K."/>
            <person name="Lorenzen M."/>
            <person name="Merzendorfer H."/>
            <person name="Michalopoulos I."/>
            <person name="Morton D.B."/>
            <person name="Muthukrishnan S."/>
            <person name="Oakeshott J.G."/>
            <person name="Palmer W."/>
            <person name="Park Y."/>
            <person name="Passarelli A.L."/>
            <person name="Rozas J."/>
            <person name="Schwartz L.M."/>
            <person name="Smith W."/>
            <person name="Southgate A."/>
            <person name="Vilcinskas A."/>
            <person name="Vogt R."/>
            <person name="Wang P."/>
            <person name="Werren J."/>
            <person name="Yu X.Q."/>
            <person name="Zhou J.J."/>
            <person name="Brown S.J."/>
            <person name="Scherer S.E."/>
            <person name="Richards S."/>
            <person name="Blissard G.W."/>
        </authorList>
    </citation>
    <scope>NUCLEOTIDE SEQUENCE</scope>
</reference>
<evidence type="ECO:0008006" key="10">
    <source>
        <dbReference type="Google" id="ProtNLM"/>
    </source>
</evidence>
<dbReference type="Proteomes" id="UP000791440">
    <property type="component" value="Unassembled WGS sequence"/>
</dbReference>
<protein>
    <recommendedName>
        <fullName evidence="10">Retinoid-inducible serine carboxypeptidase</fullName>
    </recommendedName>
</protein>
<keyword evidence="7" id="KW-0812">Transmembrane</keyword>
<dbReference type="Gene3D" id="3.40.50.1820">
    <property type="entry name" value="alpha/beta hydrolase"/>
    <property type="match status" value="1"/>
</dbReference>
<gene>
    <name evidence="8" type="ORF">O3G_MSEX009847</name>
</gene>
<evidence type="ECO:0000256" key="1">
    <source>
        <dbReference type="ARBA" id="ARBA00009431"/>
    </source>
</evidence>
<evidence type="ECO:0000313" key="8">
    <source>
        <dbReference type="EMBL" id="KAG6456648.1"/>
    </source>
</evidence>
<evidence type="ECO:0000256" key="3">
    <source>
        <dbReference type="ARBA" id="ARBA00022670"/>
    </source>
</evidence>
<evidence type="ECO:0000256" key="5">
    <source>
        <dbReference type="ARBA" id="ARBA00022801"/>
    </source>
</evidence>
<sequence length="470" mass="51870">MAKRTNIIIASVIGALVIGAGLGILIWWLVTDKAMTDDGGIDDIDGSGDGADIGDNEYDVTELSGDGLGDIPYTAAYTNIRGAGNMFWWFYPTTSPRRSTTPLIVWLDGVTGVPPSLLANFGMFGPYDINMNVRNESWVEQYSLLFIDSPLGTGYSTLEDGNISTNLDQMTNHLIYTLKSFYSLHKEYLYAPLYIFGQGHGAQQAVSLAAKLKDIDHLAHLPTGVVIGNGIISPALALTKLGFYLEELGYIDGNGRSAVENISNIINKAVNEERFGEAFDRLLSLGKFVNENAGAVAVNLGHIVEKLTQESLQDPYNQRQFMKKLFGIRSINIMDEVIRPALGIPNSIKFDGQNENALRAVRSTFMIPAVDKVEYLLQNTNVSVTIYNGNLDAVSNTPGQLEWVDNLRWHGQANFTSSLRQTLIINGLVEGYFRETPRLTFYWMNVAGQSVPLDNPVAMRRILRRIIDGN</sequence>
<dbReference type="PANTHER" id="PTHR11802">
    <property type="entry name" value="SERINE PROTEASE FAMILY S10 SERINE CARBOXYPEPTIDASE"/>
    <property type="match status" value="1"/>
</dbReference>
<accession>A0A922CSX0</accession>
<dbReference type="GO" id="GO:0004185">
    <property type="term" value="F:serine-type carboxypeptidase activity"/>
    <property type="evidence" value="ECO:0007669"/>
    <property type="project" value="InterPro"/>
</dbReference>
<comment type="similarity">
    <text evidence="1">Belongs to the peptidase S10 family.</text>
</comment>
<dbReference type="GO" id="GO:0006508">
    <property type="term" value="P:proteolysis"/>
    <property type="evidence" value="ECO:0007669"/>
    <property type="project" value="UniProtKB-KW"/>
</dbReference>
<organism evidence="8 9">
    <name type="scientific">Manduca sexta</name>
    <name type="common">Tobacco hawkmoth</name>
    <name type="synonym">Tobacco hornworm</name>
    <dbReference type="NCBI Taxonomy" id="7130"/>
    <lineage>
        <taxon>Eukaryota</taxon>
        <taxon>Metazoa</taxon>
        <taxon>Ecdysozoa</taxon>
        <taxon>Arthropoda</taxon>
        <taxon>Hexapoda</taxon>
        <taxon>Insecta</taxon>
        <taxon>Pterygota</taxon>
        <taxon>Neoptera</taxon>
        <taxon>Endopterygota</taxon>
        <taxon>Lepidoptera</taxon>
        <taxon>Glossata</taxon>
        <taxon>Ditrysia</taxon>
        <taxon>Bombycoidea</taxon>
        <taxon>Sphingidae</taxon>
        <taxon>Sphinginae</taxon>
        <taxon>Sphingini</taxon>
        <taxon>Manduca</taxon>
    </lineage>
</organism>
<dbReference type="PANTHER" id="PTHR11802:SF3">
    <property type="entry name" value="RETINOID-INDUCIBLE SERINE CARBOXYPEPTIDASE"/>
    <property type="match status" value="1"/>
</dbReference>
<evidence type="ECO:0000256" key="6">
    <source>
        <dbReference type="ARBA" id="ARBA00023180"/>
    </source>
</evidence>
<dbReference type="SUPFAM" id="SSF53474">
    <property type="entry name" value="alpha/beta-Hydrolases"/>
    <property type="match status" value="1"/>
</dbReference>
<keyword evidence="7" id="KW-0472">Membrane</keyword>
<evidence type="ECO:0000256" key="4">
    <source>
        <dbReference type="ARBA" id="ARBA00022729"/>
    </source>
</evidence>
<keyword evidence="7" id="KW-1133">Transmembrane helix</keyword>
<evidence type="ECO:0000313" key="9">
    <source>
        <dbReference type="Proteomes" id="UP000791440"/>
    </source>
</evidence>
<name>A0A922CSX0_MANSE</name>
<dbReference type="InterPro" id="IPR029058">
    <property type="entry name" value="AB_hydrolase_fold"/>
</dbReference>
<evidence type="ECO:0000256" key="7">
    <source>
        <dbReference type="SAM" id="Phobius"/>
    </source>
</evidence>
<comment type="caution">
    <text evidence="8">The sequence shown here is derived from an EMBL/GenBank/DDBJ whole genome shotgun (WGS) entry which is preliminary data.</text>
</comment>
<feature type="transmembrane region" description="Helical" evidence="7">
    <location>
        <begin position="7"/>
        <end position="30"/>
    </location>
</feature>
<keyword evidence="9" id="KW-1185">Reference proteome</keyword>
<keyword evidence="2" id="KW-0121">Carboxypeptidase</keyword>
<keyword evidence="3" id="KW-0645">Protease</keyword>
<reference evidence="8" key="2">
    <citation type="submission" date="2020-12" db="EMBL/GenBank/DDBJ databases">
        <authorList>
            <person name="Kanost M."/>
        </authorList>
    </citation>
    <scope>NUCLEOTIDE SEQUENCE</scope>
</reference>
<keyword evidence="4" id="KW-0732">Signal</keyword>
<dbReference type="Pfam" id="PF00450">
    <property type="entry name" value="Peptidase_S10"/>
    <property type="match status" value="1"/>
</dbReference>
<proteinExistence type="inferred from homology"/>
<keyword evidence="5" id="KW-0378">Hydrolase</keyword>
<dbReference type="InterPro" id="IPR001563">
    <property type="entry name" value="Peptidase_S10"/>
</dbReference>
<dbReference type="OrthoDB" id="443318at2759"/>